<gene>
    <name evidence="2" type="ORF">SAMN02745206_02000</name>
</gene>
<dbReference type="RefSeq" id="WP_073038899.1">
    <property type="nucleotide sequence ID" value="NZ_FQVB01000018.1"/>
</dbReference>
<feature type="domain" description="Cupin type-2" evidence="1">
    <location>
        <begin position="33"/>
        <end position="99"/>
    </location>
</feature>
<reference evidence="3" key="1">
    <citation type="submission" date="2016-11" db="EMBL/GenBank/DDBJ databases">
        <authorList>
            <person name="Varghese N."/>
            <person name="Submissions S."/>
        </authorList>
    </citation>
    <scope>NUCLEOTIDE SEQUENCE [LARGE SCALE GENOMIC DNA]</scope>
    <source>
        <strain evidence="3">DSM 9756</strain>
    </source>
</reference>
<organism evidence="2 3">
    <name type="scientific">Desulfacinum infernum DSM 9756</name>
    <dbReference type="NCBI Taxonomy" id="1121391"/>
    <lineage>
        <taxon>Bacteria</taxon>
        <taxon>Pseudomonadati</taxon>
        <taxon>Thermodesulfobacteriota</taxon>
        <taxon>Syntrophobacteria</taxon>
        <taxon>Syntrophobacterales</taxon>
        <taxon>Syntrophobacteraceae</taxon>
        <taxon>Desulfacinum</taxon>
    </lineage>
</organism>
<evidence type="ECO:0000313" key="2">
    <source>
        <dbReference type="EMBL" id="SHF45230.1"/>
    </source>
</evidence>
<dbReference type="Gene3D" id="2.60.120.10">
    <property type="entry name" value="Jelly Rolls"/>
    <property type="match status" value="1"/>
</dbReference>
<evidence type="ECO:0000259" key="1">
    <source>
        <dbReference type="Pfam" id="PF07883"/>
    </source>
</evidence>
<accession>A0A1M5BS54</accession>
<dbReference type="SUPFAM" id="SSF51182">
    <property type="entry name" value="RmlC-like cupins"/>
    <property type="match status" value="1"/>
</dbReference>
<dbReference type="EMBL" id="FQVB01000018">
    <property type="protein sequence ID" value="SHF45230.1"/>
    <property type="molecule type" value="Genomic_DNA"/>
</dbReference>
<dbReference type="Pfam" id="PF07883">
    <property type="entry name" value="Cupin_2"/>
    <property type="match status" value="1"/>
</dbReference>
<dbReference type="InterPro" id="IPR013096">
    <property type="entry name" value="Cupin_2"/>
</dbReference>
<keyword evidence="3" id="KW-1185">Reference proteome</keyword>
<dbReference type="InterPro" id="IPR014710">
    <property type="entry name" value="RmlC-like_jellyroll"/>
</dbReference>
<name>A0A1M5BS54_9BACT</name>
<sequence length="105" mass="11784">MKHLNIIESNDFADKGFKRLLIHDSPYFKILNFNFQPGQELPLHAHDIEGQVSIVVLEGEGWFLLKDDRALPARTGDIVVCDIAEPHGVRAQTAMRILVTIAPPI</sequence>
<dbReference type="Proteomes" id="UP000184076">
    <property type="component" value="Unassembled WGS sequence"/>
</dbReference>
<evidence type="ECO:0000313" key="3">
    <source>
        <dbReference type="Proteomes" id="UP000184076"/>
    </source>
</evidence>
<dbReference type="InterPro" id="IPR011051">
    <property type="entry name" value="RmlC_Cupin_sf"/>
</dbReference>
<proteinExistence type="predicted"/>
<dbReference type="AlphaFoldDB" id="A0A1M5BS54"/>
<protein>
    <submittedName>
        <fullName evidence="2">Cupin domain-containing protein</fullName>
    </submittedName>
</protein>
<dbReference type="OrthoDB" id="9796319at2"/>
<dbReference type="STRING" id="1121391.SAMN02745206_02000"/>